<evidence type="ECO:0000256" key="1">
    <source>
        <dbReference type="SAM" id="Phobius"/>
    </source>
</evidence>
<keyword evidence="1" id="KW-0472">Membrane</keyword>
<dbReference type="EMBL" id="FOOE01000032">
    <property type="protein sequence ID" value="SFG18703.1"/>
    <property type="molecule type" value="Genomic_DNA"/>
</dbReference>
<accession>A0A1I2PTJ4</accession>
<feature type="transmembrane region" description="Helical" evidence="1">
    <location>
        <begin position="37"/>
        <end position="57"/>
    </location>
</feature>
<evidence type="ECO:0000313" key="3">
    <source>
        <dbReference type="EMBL" id="SFG18703.1"/>
    </source>
</evidence>
<evidence type="ECO:0000313" key="5">
    <source>
        <dbReference type="Proteomes" id="UP000246114"/>
    </source>
</evidence>
<keyword evidence="1" id="KW-0812">Transmembrane</keyword>
<keyword evidence="4" id="KW-1185">Reference proteome</keyword>
<sequence>MKKNINQNMNIFQKMYKSVYDFKSYVKFSKLSIGKGMIYLLVLSIILGVVMAGKQAIATSGFTKEFKSTFNENIKEMNLADNKLTVNNDNYEEIKTEKFILMLDTGNEKTVEDIKQYQTGLLLQKDSFYVKPYGKDAQHVKYETLPIKEMNKQSVLEMSDQYGAVLLYGPFISYPITLFFRAVFYSLIIGGLGVIIAKTFVKVDTKFAQSYNLAMYTITPIYLLTLILFIFGWFSGIIIDVAIGCVYMYNAYKQISITK</sequence>
<dbReference type="EMBL" id="QAMZ01000052">
    <property type="protein sequence ID" value="PWL52106.1"/>
    <property type="molecule type" value="Genomic_DNA"/>
</dbReference>
<dbReference type="AlphaFoldDB" id="A0A1I2PTJ4"/>
<keyword evidence="1" id="KW-1133">Transmembrane helix</keyword>
<dbReference type="Proteomes" id="UP000182135">
    <property type="component" value="Unassembled WGS sequence"/>
</dbReference>
<proteinExistence type="predicted"/>
<organism evidence="3 4">
    <name type="scientific">Clostridium cadaveris</name>
    <dbReference type="NCBI Taxonomy" id="1529"/>
    <lineage>
        <taxon>Bacteria</taxon>
        <taxon>Bacillati</taxon>
        <taxon>Bacillota</taxon>
        <taxon>Clostridia</taxon>
        <taxon>Eubacteriales</taxon>
        <taxon>Clostridiaceae</taxon>
        <taxon>Clostridium</taxon>
    </lineage>
</organism>
<name>A0A1I2PTJ4_9CLOT</name>
<dbReference type="Pfam" id="PF06691">
    <property type="entry name" value="DUF1189"/>
    <property type="match status" value="1"/>
</dbReference>
<gene>
    <name evidence="2" type="ORF">DBY38_12370</name>
    <name evidence="3" type="ORF">SAMN04487885_1325</name>
</gene>
<dbReference type="Proteomes" id="UP000246114">
    <property type="component" value="Unassembled WGS sequence"/>
</dbReference>
<feature type="transmembrane region" description="Helical" evidence="1">
    <location>
        <begin position="178"/>
        <end position="201"/>
    </location>
</feature>
<dbReference type="STRING" id="1529.SAMN04487885_1325"/>
<reference evidence="2 5" key="2">
    <citation type="submission" date="2018-03" db="EMBL/GenBank/DDBJ databases">
        <title>The uncultured portion of the human microbiome is neutrally assembled.</title>
        <authorList>
            <person name="Jeraldo P."/>
            <person name="Boardman L."/>
            <person name="White B.A."/>
            <person name="Nelson H."/>
            <person name="Goldenfeld N."/>
            <person name="Chia N."/>
        </authorList>
    </citation>
    <scope>NUCLEOTIDE SEQUENCE [LARGE SCALE GENOMIC DNA]</scope>
    <source>
        <strain evidence="2">CIM:MAG 903</strain>
    </source>
</reference>
<protein>
    <submittedName>
        <fullName evidence="2">DUF1189 domain-containing protein</fullName>
    </submittedName>
</protein>
<reference evidence="3 4" key="1">
    <citation type="submission" date="2016-10" db="EMBL/GenBank/DDBJ databases">
        <authorList>
            <person name="de Groot N.N."/>
        </authorList>
    </citation>
    <scope>NUCLEOTIDE SEQUENCE [LARGE SCALE GENOMIC DNA]</scope>
    <source>
        <strain evidence="3 4">NLAE-zl-G419</strain>
    </source>
</reference>
<dbReference type="OrthoDB" id="2970056at2"/>
<feature type="transmembrane region" description="Helical" evidence="1">
    <location>
        <begin position="221"/>
        <end position="249"/>
    </location>
</feature>
<dbReference type="InterPro" id="IPR009574">
    <property type="entry name" value="DUF1189"/>
</dbReference>
<evidence type="ECO:0000313" key="4">
    <source>
        <dbReference type="Proteomes" id="UP000182135"/>
    </source>
</evidence>
<evidence type="ECO:0000313" key="2">
    <source>
        <dbReference type="EMBL" id="PWL52106.1"/>
    </source>
</evidence>
<dbReference type="RefSeq" id="WP_027639247.1">
    <property type="nucleotide sequence ID" value="NZ_BAAACD010000004.1"/>
</dbReference>